<proteinExistence type="predicted"/>
<keyword evidence="2" id="KW-0812">Transmembrane</keyword>
<comment type="subcellular location">
    <subcellularLocation>
        <location evidence="1">Membrane</location>
        <topology evidence="1">Single-pass membrane protein</topology>
    </subcellularLocation>
</comment>
<dbReference type="Pfam" id="PF03544">
    <property type="entry name" value="TonB_C"/>
    <property type="match status" value="1"/>
</dbReference>
<dbReference type="SUPFAM" id="SSF74653">
    <property type="entry name" value="TolA/TonB C-terminal domain"/>
    <property type="match status" value="1"/>
</dbReference>
<dbReference type="Proteomes" id="UP000461409">
    <property type="component" value="Unassembled WGS sequence"/>
</dbReference>
<dbReference type="InterPro" id="IPR037682">
    <property type="entry name" value="TonB_C"/>
</dbReference>
<dbReference type="GO" id="GO:0055085">
    <property type="term" value="P:transmembrane transport"/>
    <property type="evidence" value="ECO:0007669"/>
    <property type="project" value="InterPro"/>
</dbReference>
<evidence type="ECO:0000313" key="7">
    <source>
        <dbReference type="Proteomes" id="UP000461409"/>
    </source>
</evidence>
<dbReference type="PROSITE" id="PS52015">
    <property type="entry name" value="TONB_CTD"/>
    <property type="match status" value="1"/>
</dbReference>
<dbReference type="GO" id="GO:0016020">
    <property type="term" value="C:membrane"/>
    <property type="evidence" value="ECO:0007669"/>
    <property type="project" value="UniProtKB-SubCell"/>
</dbReference>
<evidence type="ECO:0000256" key="4">
    <source>
        <dbReference type="ARBA" id="ARBA00023136"/>
    </source>
</evidence>
<organism evidence="6 7">
    <name type="scientific">Aurantiacibacter rhizosphaerae</name>
    <dbReference type="NCBI Taxonomy" id="2691582"/>
    <lineage>
        <taxon>Bacteria</taxon>
        <taxon>Pseudomonadati</taxon>
        <taxon>Pseudomonadota</taxon>
        <taxon>Alphaproteobacteria</taxon>
        <taxon>Sphingomonadales</taxon>
        <taxon>Erythrobacteraceae</taxon>
        <taxon>Aurantiacibacter</taxon>
    </lineage>
</organism>
<dbReference type="RefSeq" id="WP_160484775.1">
    <property type="nucleotide sequence ID" value="NZ_WUBR01000001.1"/>
</dbReference>
<keyword evidence="7" id="KW-1185">Reference proteome</keyword>
<keyword evidence="4" id="KW-0472">Membrane</keyword>
<comment type="caution">
    <text evidence="6">The sequence shown here is derived from an EMBL/GenBank/DDBJ whole genome shotgun (WGS) entry which is preliminary data.</text>
</comment>
<dbReference type="AlphaFoldDB" id="A0A844XBL5"/>
<evidence type="ECO:0000256" key="3">
    <source>
        <dbReference type="ARBA" id="ARBA00022989"/>
    </source>
</evidence>
<accession>A0A844XBL5</accession>
<reference evidence="6 7" key="2">
    <citation type="submission" date="2020-02" db="EMBL/GenBank/DDBJ databases">
        <title>Erythrobacter dongmakensis sp. nov., isolated from a tidal mudflat.</title>
        <authorList>
            <person name="Kim I.S."/>
        </authorList>
    </citation>
    <scope>NUCLEOTIDE SEQUENCE [LARGE SCALE GENOMIC DNA]</scope>
    <source>
        <strain evidence="6 7">GH3-10</strain>
    </source>
</reference>
<feature type="domain" description="TonB C-terminal" evidence="5">
    <location>
        <begin position="37"/>
        <end position="133"/>
    </location>
</feature>
<evidence type="ECO:0000256" key="2">
    <source>
        <dbReference type="ARBA" id="ARBA00022692"/>
    </source>
</evidence>
<keyword evidence="3" id="KW-1133">Transmembrane helix</keyword>
<gene>
    <name evidence="6" type="ORF">GRF63_04600</name>
</gene>
<dbReference type="EMBL" id="WUBR01000001">
    <property type="protein sequence ID" value="MWV27179.1"/>
    <property type="molecule type" value="Genomic_DNA"/>
</dbReference>
<protein>
    <submittedName>
        <fullName evidence="6">TonB family protein</fullName>
    </submittedName>
</protein>
<dbReference type="InterPro" id="IPR006260">
    <property type="entry name" value="TonB/TolA_C"/>
</dbReference>
<evidence type="ECO:0000313" key="6">
    <source>
        <dbReference type="EMBL" id="MWV27179.1"/>
    </source>
</evidence>
<evidence type="ECO:0000259" key="5">
    <source>
        <dbReference type="PROSITE" id="PS52015"/>
    </source>
</evidence>
<dbReference type="Gene3D" id="3.30.1150.10">
    <property type="match status" value="1"/>
</dbReference>
<reference evidence="6 7" key="1">
    <citation type="submission" date="2019-12" db="EMBL/GenBank/DDBJ databases">
        <authorList>
            <person name="Lee S.D."/>
        </authorList>
    </citation>
    <scope>NUCLEOTIDE SEQUENCE [LARGE SCALE GENOMIC DNA]</scope>
    <source>
        <strain evidence="6 7">GH3-10</strain>
    </source>
</reference>
<evidence type="ECO:0000256" key="1">
    <source>
        <dbReference type="ARBA" id="ARBA00004167"/>
    </source>
</evidence>
<sequence length="165" mass="17643">MNKFVSIAIATAVLGAPLSAQDSLQDGTILVQPERDGFVSTLGVELDKQLNRVSYPSGRQRAGVVKVRFVANGSGRAEQVTIFQESGSHTMDLAAIRAVNRIGKLPTPRYIDAGGQPVLLSIIFATNSRDARRMEERVAQENAALIASGELDPQMLAVTVVPARS</sequence>
<name>A0A844XBL5_9SPHN</name>
<dbReference type="NCBIfam" id="TIGR01352">
    <property type="entry name" value="tonB_Cterm"/>
    <property type="match status" value="1"/>
</dbReference>